<gene>
    <name evidence="3" type="primary">E71</name>
</gene>
<proteinExistence type="predicted"/>
<organism evidence="3">
    <name type="scientific">Elephant endotheliotropic herpesvirus 1A</name>
    <dbReference type="NCBI Taxonomy" id="759753"/>
    <lineage>
        <taxon>Viruses</taxon>
        <taxon>Duplodnaviria</taxon>
        <taxon>Heunggongvirae</taxon>
        <taxon>Peploviricota</taxon>
        <taxon>Herviviricetes</taxon>
        <taxon>Herpesvirales</taxon>
        <taxon>Orthoherpesviridae</taxon>
        <taxon>Betaherpesvirinae</taxon>
        <taxon>Proboscivirus</taxon>
        <taxon>Proboscivirus elephantidbeta1</taxon>
        <taxon>Elephantid herpesvirus 1</taxon>
    </lineage>
</organism>
<accession>A0A1L3HP57</accession>
<dbReference type="InterPro" id="IPR003599">
    <property type="entry name" value="Ig_sub"/>
</dbReference>
<reference evidence="3" key="1">
    <citation type="journal article" date="2014" name="J. Virol.">
        <title>Elephant endotheliotropic herpesviruses EEHV1A, EEHV1B, and EEHV2 from cases of hemorrhagic disease are highly diverged from other mammalian herpesviruses and may form a new subfamily.</title>
        <authorList>
            <person name="Richman LK"/>
            <person name="Zong JC"/>
            <person name="Latimer EM"/>
            <person name="Lock J"/>
            <person name="Fleischer RC"/>
            <person name="Heaggans SY"/>
            <person name="Hayward GS."/>
        </authorList>
    </citation>
    <scope>NUCLEOTIDE SEQUENCE</scope>
    <source>
        <strain evidence="3">NAP75</strain>
    </source>
</reference>
<feature type="domain" description="Immunoglobulin" evidence="2">
    <location>
        <begin position="30"/>
        <end position="122"/>
    </location>
</feature>
<keyword evidence="1" id="KW-1133">Transmembrane helix</keyword>
<sequence length="161" mass="18363">MLLTGGGGFYISTIHIYTLATQFCILDCYIFSKIVNVGGNITFGPIPSSQYTKVEWFYNHDKLIIYWNITNTIYYETNAKLLEQFPSRLNISNVRIEDAGNYTVKLKESTETRKYEFTLIVNTVKANSTTSVTSYSTYKSNSGYLNSSCIYLLLTLVFLIN</sequence>
<protein>
    <submittedName>
        <fullName evidence="3">Glycoprotein vIgFam14</fullName>
    </submittedName>
</protein>
<evidence type="ECO:0000259" key="2">
    <source>
        <dbReference type="SMART" id="SM00409"/>
    </source>
</evidence>
<evidence type="ECO:0000256" key="1">
    <source>
        <dbReference type="SAM" id="Phobius"/>
    </source>
</evidence>
<dbReference type="SUPFAM" id="SSF48726">
    <property type="entry name" value="Immunoglobulin"/>
    <property type="match status" value="1"/>
</dbReference>
<reference evidence="3" key="2">
    <citation type="submission" date="2016-08" db="EMBL/GenBank/DDBJ databases">
        <title>Extraordinary levels of hypervariability and flexibility within a 10-kb multigene immunoglobulin and G-protein coupled receptor family-encoding segment of the genomes from 35 strains of elephant endotheliotropic herpesvirus 1 (EEHV1).</title>
        <authorList>
            <person name="Zong J.-C."/>
            <person name="Long S.Y."/>
            <person name="Heaggans S.Y."/>
            <person name="Latimer E.M."/>
            <person name="Zachariah A."/>
            <person name="Hayward G.S."/>
        </authorList>
    </citation>
    <scope>NUCLEOTIDE SEQUENCE</scope>
    <source>
        <strain evidence="3">NAP75</strain>
    </source>
</reference>
<keyword evidence="1" id="KW-0472">Membrane</keyword>
<evidence type="ECO:0000313" key="3">
    <source>
        <dbReference type="EMBL" id="APG41621.1"/>
    </source>
</evidence>
<keyword evidence="1" id="KW-0812">Transmembrane</keyword>
<dbReference type="SMART" id="SM00409">
    <property type="entry name" value="IG"/>
    <property type="match status" value="1"/>
</dbReference>
<feature type="transmembrane region" description="Helical" evidence="1">
    <location>
        <begin position="143"/>
        <end position="160"/>
    </location>
</feature>
<name>A0A1L3HP57_ELHV1</name>
<dbReference type="InterPro" id="IPR013783">
    <property type="entry name" value="Ig-like_fold"/>
</dbReference>
<dbReference type="InterPro" id="IPR036179">
    <property type="entry name" value="Ig-like_dom_sf"/>
</dbReference>
<dbReference type="EMBL" id="KX759166">
    <property type="protein sequence ID" value="APG41621.1"/>
    <property type="molecule type" value="Genomic_DNA"/>
</dbReference>
<dbReference type="Gene3D" id="2.60.40.10">
    <property type="entry name" value="Immunoglobulins"/>
    <property type="match status" value="1"/>
</dbReference>